<dbReference type="InterPro" id="IPR050248">
    <property type="entry name" value="Polysacc_deacetylase_ArnD"/>
</dbReference>
<keyword evidence="11" id="KW-0624">Polysaccharide degradation</keyword>
<dbReference type="InterPro" id="IPR011330">
    <property type="entry name" value="Glyco_hydro/deAcase_b/a-brl"/>
</dbReference>
<feature type="region of interest" description="Disordered" evidence="14">
    <location>
        <begin position="379"/>
        <end position="428"/>
    </location>
</feature>
<dbReference type="EC" id="3.5.1.41" evidence="12"/>
<keyword evidence="6" id="KW-0472">Membrane</keyword>
<dbReference type="Gene3D" id="3.20.20.370">
    <property type="entry name" value="Glycoside hydrolase/deacetylase"/>
    <property type="match status" value="1"/>
</dbReference>
<reference evidence="17" key="1">
    <citation type="submission" date="2020-05" db="EMBL/GenBank/DDBJ databases">
        <title>Mycena genomes resolve the evolution of fungal bioluminescence.</title>
        <authorList>
            <person name="Tsai I.J."/>
        </authorList>
    </citation>
    <scope>NUCLEOTIDE SEQUENCE</scope>
    <source>
        <strain evidence="17">CCC161011</strain>
    </source>
</reference>
<evidence type="ECO:0000256" key="5">
    <source>
        <dbReference type="ARBA" id="ARBA00023024"/>
    </source>
</evidence>
<dbReference type="GO" id="GO:0009272">
    <property type="term" value="P:fungal-type cell wall biogenesis"/>
    <property type="evidence" value="ECO:0007669"/>
    <property type="project" value="UniProtKB-ARBA"/>
</dbReference>
<dbReference type="GO" id="GO:0000272">
    <property type="term" value="P:polysaccharide catabolic process"/>
    <property type="evidence" value="ECO:0007669"/>
    <property type="project" value="UniProtKB-KW"/>
</dbReference>
<organism evidence="17 18">
    <name type="scientific">Mycena venus</name>
    <dbReference type="NCBI Taxonomy" id="2733690"/>
    <lineage>
        <taxon>Eukaryota</taxon>
        <taxon>Fungi</taxon>
        <taxon>Dikarya</taxon>
        <taxon>Basidiomycota</taxon>
        <taxon>Agaricomycotina</taxon>
        <taxon>Agaricomycetes</taxon>
        <taxon>Agaricomycetidae</taxon>
        <taxon>Agaricales</taxon>
        <taxon>Marasmiineae</taxon>
        <taxon>Mycenaceae</taxon>
        <taxon>Mycena</taxon>
    </lineage>
</organism>
<keyword evidence="8" id="KW-0170">Cobalt</keyword>
<dbReference type="AlphaFoldDB" id="A0A8H7CHF9"/>
<evidence type="ECO:0000256" key="6">
    <source>
        <dbReference type="ARBA" id="ARBA00023136"/>
    </source>
</evidence>
<proteinExistence type="predicted"/>
<evidence type="ECO:0000256" key="12">
    <source>
        <dbReference type="ARBA" id="ARBA00024056"/>
    </source>
</evidence>
<evidence type="ECO:0000256" key="14">
    <source>
        <dbReference type="SAM" id="MobiDB-lite"/>
    </source>
</evidence>
<evidence type="ECO:0000313" key="17">
    <source>
        <dbReference type="EMBL" id="KAF7336102.1"/>
    </source>
</evidence>
<sequence length="450" mass="47905">MLVLAALLALPLLTSASSIQGRHDDHSHTAAQLLPSTWFHDSEHPVHELFRRGDATDGVTYSTVGSQAWSAGYPSPWSTASSDANALPAAWVAALNDAVSRKVIPDVPIPKLGADGNPAYPSGDPNGPEICSGTYGCRIEGDIWDGPQGGCFDDGPADGTADLLSFLAEKNQRVTHFLIGSQIIYLPDDFTKMYNMGDDIAVHTWSHPYMTTQSNIQVVAELGWTLQLIHNSTGGRIPKFWRPPLWSTADWTLTESPPYTTPEKIQSQMKQWLTGPKSPGLIILEHELSTQSAAAFIAAYPLMQQNGWDLVSLASLVGNNVTYQNAASNTSPVTNVDIINAKNGAAGGCGSGRECRIICSWVLGYFVSHHNHSDFQVKSPLTDAPLPRQKSGSSNSPNTASGAKPSGPSGASSSPLSTPSGEERCVPSVDHGSDSAVIHCGVFVHAVELS</sequence>
<keyword evidence="9" id="KW-0449">Lipoprotein</keyword>
<dbReference type="GO" id="GO:0004099">
    <property type="term" value="F:chitin deacetylase activity"/>
    <property type="evidence" value="ECO:0007669"/>
    <property type="project" value="UniProtKB-EC"/>
</dbReference>
<feature type="compositionally biased region" description="Low complexity" evidence="14">
    <location>
        <begin position="400"/>
        <end position="420"/>
    </location>
</feature>
<comment type="cofactor">
    <cofactor evidence="1">
        <name>Co(2+)</name>
        <dbReference type="ChEBI" id="CHEBI:48828"/>
    </cofactor>
</comment>
<evidence type="ECO:0000256" key="10">
    <source>
        <dbReference type="ARBA" id="ARBA00023316"/>
    </source>
</evidence>
<evidence type="ECO:0000256" key="7">
    <source>
        <dbReference type="ARBA" id="ARBA00023277"/>
    </source>
</evidence>
<dbReference type="Proteomes" id="UP000620124">
    <property type="component" value="Unassembled WGS sequence"/>
</dbReference>
<dbReference type="OrthoDB" id="407355at2759"/>
<evidence type="ECO:0000256" key="9">
    <source>
        <dbReference type="ARBA" id="ARBA00023288"/>
    </source>
</evidence>
<evidence type="ECO:0000256" key="11">
    <source>
        <dbReference type="ARBA" id="ARBA00023326"/>
    </source>
</evidence>
<evidence type="ECO:0000259" key="16">
    <source>
        <dbReference type="PROSITE" id="PS51677"/>
    </source>
</evidence>
<evidence type="ECO:0000256" key="3">
    <source>
        <dbReference type="ARBA" id="ARBA00022475"/>
    </source>
</evidence>
<comment type="subcellular location">
    <subcellularLocation>
        <location evidence="2">Cell membrane</location>
        <topology evidence="2">Lipid-anchor</topology>
        <topology evidence="2">GPI-anchor</topology>
    </subcellularLocation>
</comment>
<keyword evidence="7" id="KW-0119">Carbohydrate metabolism</keyword>
<keyword evidence="15" id="KW-0732">Signal</keyword>
<evidence type="ECO:0000256" key="8">
    <source>
        <dbReference type="ARBA" id="ARBA00023285"/>
    </source>
</evidence>
<keyword evidence="4" id="KW-0325">Glycoprotein</keyword>
<dbReference type="GO" id="GO:0098552">
    <property type="term" value="C:side of membrane"/>
    <property type="evidence" value="ECO:0007669"/>
    <property type="project" value="UniProtKB-KW"/>
</dbReference>
<dbReference type="PROSITE" id="PS51677">
    <property type="entry name" value="NODB"/>
    <property type="match status" value="1"/>
</dbReference>
<dbReference type="PANTHER" id="PTHR10587">
    <property type="entry name" value="GLYCOSYL TRANSFERASE-RELATED"/>
    <property type="match status" value="1"/>
</dbReference>
<evidence type="ECO:0000256" key="2">
    <source>
        <dbReference type="ARBA" id="ARBA00004609"/>
    </source>
</evidence>
<evidence type="ECO:0000313" key="18">
    <source>
        <dbReference type="Proteomes" id="UP000620124"/>
    </source>
</evidence>
<dbReference type="GO" id="GO:0071555">
    <property type="term" value="P:cell wall organization"/>
    <property type="evidence" value="ECO:0007669"/>
    <property type="project" value="UniProtKB-KW"/>
</dbReference>
<feature type="compositionally biased region" description="Polar residues" evidence="14">
    <location>
        <begin position="390"/>
        <end position="399"/>
    </location>
</feature>
<protein>
    <recommendedName>
        <fullName evidence="12">chitin deacetylase</fullName>
        <ecNumber evidence="12">3.5.1.41</ecNumber>
    </recommendedName>
</protein>
<evidence type="ECO:0000256" key="1">
    <source>
        <dbReference type="ARBA" id="ARBA00001941"/>
    </source>
</evidence>
<dbReference type="SUPFAM" id="SSF88713">
    <property type="entry name" value="Glycoside hydrolase/deacetylase"/>
    <property type="match status" value="1"/>
</dbReference>
<dbReference type="InterPro" id="IPR002509">
    <property type="entry name" value="NODB_dom"/>
</dbReference>
<dbReference type="Pfam" id="PF01522">
    <property type="entry name" value="Polysacc_deac_1"/>
    <property type="match status" value="1"/>
</dbReference>
<dbReference type="PANTHER" id="PTHR10587:SF135">
    <property type="entry name" value="CHITIN DEACETYLASE 3"/>
    <property type="match status" value="1"/>
</dbReference>
<keyword evidence="5" id="KW-0146">Chitin degradation</keyword>
<evidence type="ECO:0000256" key="13">
    <source>
        <dbReference type="ARBA" id="ARBA00048494"/>
    </source>
</evidence>
<feature type="signal peptide" evidence="15">
    <location>
        <begin position="1"/>
        <end position="16"/>
    </location>
</feature>
<keyword evidence="10" id="KW-0961">Cell wall biogenesis/degradation</keyword>
<evidence type="ECO:0000256" key="15">
    <source>
        <dbReference type="SAM" id="SignalP"/>
    </source>
</evidence>
<keyword evidence="4" id="KW-0336">GPI-anchor</keyword>
<evidence type="ECO:0000256" key="4">
    <source>
        <dbReference type="ARBA" id="ARBA00022622"/>
    </source>
</evidence>
<keyword evidence="18" id="KW-1185">Reference proteome</keyword>
<dbReference type="EMBL" id="JACAZI010000023">
    <property type="protein sequence ID" value="KAF7336102.1"/>
    <property type="molecule type" value="Genomic_DNA"/>
</dbReference>
<name>A0A8H7CHF9_9AGAR</name>
<comment type="caution">
    <text evidence="17">The sequence shown here is derived from an EMBL/GenBank/DDBJ whole genome shotgun (WGS) entry which is preliminary data.</text>
</comment>
<comment type="catalytic activity">
    <reaction evidence="13">
        <text>[(1-&gt;4)-N-acetyl-beta-D-glucosaminyl](n) + n H2O = chitosan + n acetate</text>
        <dbReference type="Rhea" id="RHEA:10464"/>
        <dbReference type="Rhea" id="RHEA-COMP:9593"/>
        <dbReference type="Rhea" id="RHEA-COMP:9597"/>
        <dbReference type="ChEBI" id="CHEBI:15377"/>
        <dbReference type="ChEBI" id="CHEBI:17029"/>
        <dbReference type="ChEBI" id="CHEBI:30089"/>
        <dbReference type="ChEBI" id="CHEBI:57704"/>
        <dbReference type="EC" id="3.5.1.41"/>
    </reaction>
    <physiologicalReaction direction="left-to-right" evidence="13">
        <dbReference type="Rhea" id="RHEA:10465"/>
    </physiologicalReaction>
</comment>
<dbReference type="GO" id="GO:0006032">
    <property type="term" value="P:chitin catabolic process"/>
    <property type="evidence" value="ECO:0007669"/>
    <property type="project" value="UniProtKB-KW"/>
</dbReference>
<feature type="chain" id="PRO_5034900400" description="chitin deacetylase" evidence="15">
    <location>
        <begin position="17"/>
        <end position="450"/>
    </location>
</feature>
<feature type="domain" description="NodB homology" evidence="16">
    <location>
        <begin position="146"/>
        <end position="255"/>
    </location>
</feature>
<accession>A0A8H7CHF9</accession>
<keyword evidence="3" id="KW-1003">Cell membrane</keyword>
<dbReference type="GO" id="GO:0005886">
    <property type="term" value="C:plasma membrane"/>
    <property type="evidence" value="ECO:0007669"/>
    <property type="project" value="UniProtKB-SubCell"/>
</dbReference>
<gene>
    <name evidence="17" type="ORF">MVEN_02157200</name>
</gene>